<dbReference type="InterPro" id="IPR013762">
    <property type="entry name" value="Integrase-like_cat_sf"/>
</dbReference>
<evidence type="ECO:0000259" key="7">
    <source>
        <dbReference type="PROSITE" id="PS51900"/>
    </source>
</evidence>
<dbReference type="InterPro" id="IPR010998">
    <property type="entry name" value="Integrase_recombinase_N"/>
</dbReference>
<dbReference type="Proteomes" id="UP000680815">
    <property type="component" value="Unassembled WGS sequence"/>
</dbReference>
<organism evidence="8 9">
    <name type="scientific">Roseomonas nitratireducens</name>
    <dbReference type="NCBI Taxonomy" id="2820810"/>
    <lineage>
        <taxon>Bacteria</taxon>
        <taxon>Pseudomonadati</taxon>
        <taxon>Pseudomonadota</taxon>
        <taxon>Alphaproteobacteria</taxon>
        <taxon>Acetobacterales</taxon>
        <taxon>Roseomonadaceae</taxon>
        <taxon>Roseomonas</taxon>
    </lineage>
</organism>
<comment type="similarity">
    <text evidence="1">Belongs to the 'phage' integrase family.</text>
</comment>
<dbReference type="InterPro" id="IPR050808">
    <property type="entry name" value="Phage_Integrase"/>
</dbReference>
<comment type="caution">
    <text evidence="8">The sequence shown here is derived from an EMBL/GenBank/DDBJ whole genome shotgun (WGS) entry which is preliminary data.</text>
</comment>
<evidence type="ECO:0000256" key="3">
    <source>
        <dbReference type="ARBA" id="ARBA00023125"/>
    </source>
</evidence>
<dbReference type="InterPro" id="IPR053876">
    <property type="entry name" value="Phage_int_M"/>
</dbReference>
<dbReference type="InterPro" id="IPR002104">
    <property type="entry name" value="Integrase_catalytic"/>
</dbReference>
<keyword evidence="9" id="KW-1185">Reference proteome</keyword>
<dbReference type="EMBL" id="JAGIYZ010000003">
    <property type="protein sequence ID" value="MBP0463296.1"/>
    <property type="molecule type" value="Genomic_DNA"/>
</dbReference>
<dbReference type="CDD" id="cd00801">
    <property type="entry name" value="INT_P4_C"/>
    <property type="match status" value="1"/>
</dbReference>
<proteinExistence type="inferred from homology"/>
<evidence type="ECO:0000256" key="2">
    <source>
        <dbReference type="ARBA" id="ARBA00022908"/>
    </source>
</evidence>
<dbReference type="PANTHER" id="PTHR30629:SF2">
    <property type="entry name" value="PROPHAGE INTEGRASE INTS-RELATED"/>
    <property type="match status" value="1"/>
</dbReference>
<dbReference type="RefSeq" id="WP_209350684.1">
    <property type="nucleotide sequence ID" value="NZ_JAGIYZ010000003.1"/>
</dbReference>
<dbReference type="PROSITE" id="PS51900">
    <property type="entry name" value="CB"/>
    <property type="match status" value="1"/>
</dbReference>
<keyword evidence="2" id="KW-0229">DNA integration</keyword>
<protein>
    <submittedName>
        <fullName evidence="8">Tyrosine-type recombinase/integrase</fullName>
    </submittedName>
</protein>
<dbReference type="SUPFAM" id="SSF56349">
    <property type="entry name" value="DNA breaking-rejoining enzymes"/>
    <property type="match status" value="1"/>
</dbReference>
<evidence type="ECO:0000313" key="8">
    <source>
        <dbReference type="EMBL" id="MBP0463296.1"/>
    </source>
</evidence>
<gene>
    <name evidence="8" type="ORF">J5Y09_05190</name>
</gene>
<keyword evidence="4" id="KW-0233">DNA recombination</keyword>
<evidence type="ECO:0000259" key="6">
    <source>
        <dbReference type="PROSITE" id="PS51898"/>
    </source>
</evidence>
<evidence type="ECO:0000256" key="1">
    <source>
        <dbReference type="ARBA" id="ARBA00008857"/>
    </source>
</evidence>
<dbReference type="InterPro" id="IPR025166">
    <property type="entry name" value="Integrase_DNA_bind_dom"/>
</dbReference>
<dbReference type="InterPro" id="IPR011010">
    <property type="entry name" value="DNA_brk_join_enz"/>
</dbReference>
<dbReference type="PROSITE" id="PS51898">
    <property type="entry name" value="TYR_RECOMBINASE"/>
    <property type="match status" value="1"/>
</dbReference>
<dbReference type="Gene3D" id="3.30.160.390">
    <property type="entry name" value="Integrase, DNA-binding domain"/>
    <property type="match status" value="1"/>
</dbReference>
<dbReference type="Pfam" id="PF13356">
    <property type="entry name" value="Arm-DNA-bind_3"/>
    <property type="match status" value="1"/>
</dbReference>
<sequence length="473" mass="51574">MPRIAKGLTAVAVQNAKPGPGGKPKRYGAGGNLYLLVRPAVVREGEAEEVDIQATGGRSAKAPLLVKFWLFRFVSPTKTDAKGAKVHREMGLGSAPGSVSGAPLSLAEAREKAASLLRLVREGIDPLEDRDAREKAKAAEAERAKLRAVTFKQAVEEFLANKVDGRAGANQKHLDQWRMTLTTYAVPHFGDVPVADVDTSHVLAALRPIWSSKAETASRLRGRIEAVLDYATVHKWREGPNPARWKGHLALTLKARGEVKKVEHHAAVDWRKLPEFMTALRKREGTSARALEFAILCASRSGEVRLATWKEVDLEAAVWTIPAARMKSRREHRVPLAPAAVALLRTMMPKDGKPDPDALIFEGMREGAPLSDMSLTAVLRKMDWRDAAGEVVTAHGFRSSFRDWAGEATAHPVHIAEMALAHVVGDKVTAAYARGDLFEKRRVLMADFAAYCAKEPAAVHRLHADATAAEARA</sequence>
<feature type="domain" description="Core-binding (CB)" evidence="7">
    <location>
        <begin position="149"/>
        <end position="232"/>
    </location>
</feature>
<dbReference type="PANTHER" id="PTHR30629">
    <property type="entry name" value="PROPHAGE INTEGRASE"/>
    <property type="match status" value="1"/>
</dbReference>
<dbReference type="Gene3D" id="1.10.150.130">
    <property type="match status" value="1"/>
</dbReference>
<evidence type="ECO:0000256" key="5">
    <source>
        <dbReference type="PROSITE-ProRule" id="PRU01248"/>
    </source>
</evidence>
<name>A0ABS4APK8_9PROT</name>
<dbReference type="Gene3D" id="1.10.443.10">
    <property type="entry name" value="Intergrase catalytic core"/>
    <property type="match status" value="1"/>
</dbReference>
<feature type="domain" description="Tyr recombinase" evidence="6">
    <location>
        <begin position="263"/>
        <end position="445"/>
    </location>
</feature>
<evidence type="ECO:0000313" key="9">
    <source>
        <dbReference type="Proteomes" id="UP000680815"/>
    </source>
</evidence>
<accession>A0ABS4APK8</accession>
<dbReference type="Pfam" id="PF00589">
    <property type="entry name" value="Phage_integrase"/>
    <property type="match status" value="1"/>
</dbReference>
<reference evidence="8 9" key="1">
    <citation type="submission" date="2021-03" db="EMBL/GenBank/DDBJ databases">
        <authorList>
            <person name="So Y."/>
        </authorList>
    </citation>
    <scope>NUCLEOTIDE SEQUENCE [LARGE SCALE GENOMIC DNA]</scope>
    <source>
        <strain evidence="8 9">PWR1</strain>
    </source>
</reference>
<dbReference type="InterPro" id="IPR044068">
    <property type="entry name" value="CB"/>
</dbReference>
<evidence type="ECO:0000256" key="4">
    <source>
        <dbReference type="ARBA" id="ARBA00023172"/>
    </source>
</evidence>
<keyword evidence="3 5" id="KW-0238">DNA-binding</keyword>
<dbReference type="InterPro" id="IPR038488">
    <property type="entry name" value="Integrase_DNA-bd_sf"/>
</dbReference>
<dbReference type="Pfam" id="PF22022">
    <property type="entry name" value="Phage_int_M"/>
    <property type="match status" value="1"/>
</dbReference>